<feature type="transmembrane region" description="Helical" evidence="5">
    <location>
        <begin position="54"/>
        <end position="70"/>
    </location>
</feature>
<proteinExistence type="predicted"/>
<feature type="transmembrane region" description="Helical" evidence="5">
    <location>
        <begin position="108"/>
        <end position="129"/>
    </location>
</feature>
<keyword evidence="3 5" id="KW-1133">Transmembrane helix</keyword>
<dbReference type="PANTHER" id="PTHR35814:SF1">
    <property type="entry name" value="GLUTATHIONE S-TRANSFERASE-RELATED"/>
    <property type="match status" value="1"/>
</dbReference>
<dbReference type="Gene3D" id="1.20.120.550">
    <property type="entry name" value="Membrane associated eicosanoid/glutathione metabolism-like domain"/>
    <property type="match status" value="1"/>
</dbReference>
<keyword evidence="7" id="KW-1185">Reference proteome</keyword>
<dbReference type="EMBL" id="AAMX01000016">
    <property type="protein sequence ID" value="EAQ31476.1"/>
    <property type="molecule type" value="Genomic_DNA"/>
</dbReference>
<gene>
    <name evidence="6" type="ORF">OS145_10200</name>
</gene>
<evidence type="ECO:0000256" key="5">
    <source>
        <dbReference type="SAM" id="Phobius"/>
    </source>
</evidence>
<dbReference type="PANTHER" id="PTHR35814">
    <property type="match status" value="1"/>
</dbReference>
<organism evidence="6 7">
    <name type="scientific">Idiomarina baltica OS145</name>
    <dbReference type="NCBI Taxonomy" id="314276"/>
    <lineage>
        <taxon>Bacteria</taxon>
        <taxon>Pseudomonadati</taxon>
        <taxon>Pseudomonadota</taxon>
        <taxon>Gammaproteobacteria</taxon>
        <taxon>Alteromonadales</taxon>
        <taxon>Idiomarinaceae</taxon>
        <taxon>Idiomarina</taxon>
    </lineage>
</organism>
<dbReference type="InterPro" id="IPR023352">
    <property type="entry name" value="MAPEG-like_dom_sf"/>
</dbReference>
<accession>A0ABM9WKR8</accession>
<evidence type="ECO:0000313" key="6">
    <source>
        <dbReference type="EMBL" id="EAQ31476.1"/>
    </source>
</evidence>
<dbReference type="RefSeq" id="WP_006956505.1">
    <property type="nucleotide sequence ID" value="NZ_CH672408.1"/>
</dbReference>
<dbReference type="SUPFAM" id="SSF161084">
    <property type="entry name" value="MAPEG domain-like"/>
    <property type="match status" value="1"/>
</dbReference>
<evidence type="ECO:0000256" key="3">
    <source>
        <dbReference type="ARBA" id="ARBA00022989"/>
    </source>
</evidence>
<evidence type="ECO:0000256" key="1">
    <source>
        <dbReference type="ARBA" id="ARBA00004370"/>
    </source>
</evidence>
<keyword evidence="2 5" id="KW-0812">Transmembrane</keyword>
<evidence type="ECO:0000256" key="2">
    <source>
        <dbReference type="ARBA" id="ARBA00022692"/>
    </source>
</evidence>
<reference evidence="6 7" key="1">
    <citation type="submission" date="2006-01" db="EMBL/GenBank/DDBJ databases">
        <authorList>
            <person name="Brettar I."/>
            <person name="Hofle M."/>
            <person name="Ferriera S."/>
            <person name="Johnson J."/>
            <person name="Kravitz S."/>
            <person name="Halpern A."/>
            <person name="Remington K."/>
            <person name="Beeson K."/>
            <person name="Tran B."/>
            <person name="Rogers Y.-H."/>
            <person name="Friedman R."/>
            <person name="Venter J.C."/>
        </authorList>
    </citation>
    <scope>NUCLEOTIDE SEQUENCE [LARGE SCALE GENOMIC DNA]</scope>
    <source>
        <strain evidence="6 7">OS145</strain>
    </source>
</reference>
<dbReference type="Proteomes" id="UP000016543">
    <property type="component" value="Unassembled WGS sequence"/>
</dbReference>
<sequence>MATLTITSLFAGILALIYVVLSVRIIQLRWRHRVGIGTNKVEELQRAVRAHGNFIEYVPLMLLMLALIEFSGVGSAWIYSLGGALTIARIAHAAGLSSNAGVSWPRTVGVLGTFSVLLLQAGILIGIFVGQL</sequence>
<evidence type="ECO:0000256" key="4">
    <source>
        <dbReference type="ARBA" id="ARBA00023136"/>
    </source>
</evidence>
<protein>
    <submittedName>
        <fullName evidence="6">Glutathione S-transferase related protein, MAPEG superfamily protein</fullName>
    </submittedName>
</protein>
<comment type="subcellular location">
    <subcellularLocation>
        <location evidence="1">Membrane</location>
    </subcellularLocation>
</comment>
<feature type="transmembrane region" description="Helical" evidence="5">
    <location>
        <begin position="6"/>
        <end position="26"/>
    </location>
</feature>
<comment type="caution">
    <text evidence="6">The sequence shown here is derived from an EMBL/GenBank/DDBJ whole genome shotgun (WGS) entry which is preliminary data.</text>
</comment>
<keyword evidence="4 5" id="KW-0472">Membrane</keyword>
<dbReference type="InterPro" id="IPR001129">
    <property type="entry name" value="Membr-assoc_MAPEG"/>
</dbReference>
<name>A0ABM9WKR8_9GAMM</name>
<evidence type="ECO:0000313" key="7">
    <source>
        <dbReference type="Proteomes" id="UP000016543"/>
    </source>
</evidence>
<dbReference type="Pfam" id="PF01124">
    <property type="entry name" value="MAPEG"/>
    <property type="match status" value="1"/>
</dbReference>